<evidence type="ECO:0000313" key="4">
    <source>
        <dbReference type="Proteomes" id="UP001215280"/>
    </source>
</evidence>
<feature type="domain" description="Ribonuclease H1 N-terminal" evidence="2">
    <location>
        <begin position="198"/>
        <end position="229"/>
    </location>
</feature>
<dbReference type="SUPFAM" id="SSF55658">
    <property type="entry name" value="L9 N-domain-like"/>
    <property type="match status" value="1"/>
</dbReference>
<evidence type="ECO:0000259" key="2">
    <source>
        <dbReference type="Pfam" id="PF01693"/>
    </source>
</evidence>
<name>A0AAD7IGB7_9AGAR</name>
<organism evidence="3 4">
    <name type="scientific">Mycena maculata</name>
    <dbReference type="NCBI Taxonomy" id="230809"/>
    <lineage>
        <taxon>Eukaryota</taxon>
        <taxon>Fungi</taxon>
        <taxon>Dikarya</taxon>
        <taxon>Basidiomycota</taxon>
        <taxon>Agaricomycotina</taxon>
        <taxon>Agaricomycetes</taxon>
        <taxon>Agaricomycetidae</taxon>
        <taxon>Agaricales</taxon>
        <taxon>Marasmiineae</taxon>
        <taxon>Mycenaceae</taxon>
        <taxon>Mycena</taxon>
    </lineage>
</organism>
<evidence type="ECO:0000256" key="1">
    <source>
        <dbReference type="SAM" id="MobiDB-lite"/>
    </source>
</evidence>
<dbReference type="InterPro" id="IPR037056">
    <property type="entry name" value="RNase_H1_N_sf"/>
</dbReference>
<dbReference type="AlphaFoldDB" id="A0AAD7IGB7"/>
<reference evidence="3" key="1">
    <citation type="submission" date="2023-03" db="EMBL/GenBank/DDBJ databases">
        <title>Massive genome expansion in bonnet fungi (Mycena s.s.) driven by repeated elements and novel gene families across ecological guilds.</title>
        <authorList>
            <consortium name="Lawrence Berkeley National Laboratory"/>
            <person name="Harder C.B."/>
            <person name="Miyauchi S."/>
            <person name="Viragh M."/>
            <person name="Kuo A."/>
            <person name="Thoen E."/>
            <person name="Andreopoulos B."/>
            <person name="Lu D."/>
            <person name="Skrede I."/>
            <person name="Drula E."/>
            <person name="Henrissat B."/>
            <person name="Morin E."/>
            <person name="Kohler A."/>
            <person name="Barry K."/>
            <person name="LaButti K."/>
            <person name="Morin E."/>
            <person name="Salamov A."/>
            <person name="Lipzen A."/>
            <person name="Mereny Z."/>
            <person name="Hegedus B."/>
            <person name="Baldrian P."/>
            <person name="Stursova M."/>
            <person name="Weitz H."/>
            <person name="Taylor A."/>
            <person name="Grigoriev I.V."/>
            <person name="Nagy L.G."/>
            <person name="Martin F."/>
            <person name="Kauserud H."/>
        </authorList>
    </citation>
    <scope>NUCLEOTIDE SEQUENCE</scope>
    <source>
        <strain evidence="3">CBHHK188m</strain>
    </source>
</reference>
<feature type="region of interest" description="Disordered" evidence="1">
    <location>
        <begin position="26"/>
        <end position="51"/>
    </location>
</feature>
<comment type="caution">
    <text evidence="3">The sequence shown here is derived from an EMBL/GenBank/DDBJ whole genome shotgun (WGS) entry which is preliminary data.</text>
</comment>
<dbReference type="EMBL" id="JARJLG010000117">
    <property type="protein sequence ID" value="KAJ7742485.1"/>
    <property type="molecule type" value="Genomic_DNA"/>
</dbReference>
<dbReference type="Pfam" id="PF01693">
    <property type="entry name" value="Cauli_VI"/>
    <property type="match status" value="1"/>
</dbReference>
<dbReference type="Gene3D" id="3.40.970.10">
    <property type="entry name" value="Ribonuclease H1, N-terminal domain"/>
    <property type="match status" value="1"/>
</dbReference>
<keyword evidence="4" id="KW-1185">Reference proteome</keyword>
<protein>
    <recommendedName>
        <fullName evidence="2">Ribonuclease H1 N-terminal domain-containing protein</fullName>
    </recommendedName>
</protein>
<dbReference type="InterPro" id="IPR011320">
    <property type="entry name" value="RNase_H1_N"/>
</dbReference>
<feature type="compositionally biased region" description="Pro residues" evidence="1">
    <location>
        <begin position="34"/>
        <end position="47"/>
    </location>
</feature>
<proteinExistence type="predicted"/>
<dbReference type="InterPro" id="IPR009027">
    <property type="entry name" value="Ribosomal_bL9/RNase_H1_N"/>
</dbReference>
<dbReference type="Proteomes" id="UP001215280">
    <property type="component" value="Unassembled WGS sequence"/>
</dbReference>
<sequence>MTTDPFDEVDPEFLDPAFLALLASLEVEDRDFPPEPPRTPPPPPPPYTQRDCHTFPSLRPRTQTFAALQRPTVYQFQTPSGSGSTEHWDEAGFATQGVPGAKVRKLPTQTGSCCKKTRAKKAADEVQPLVSGVPCSIFRGYRTKQEATAAFLYAQERSWVRVAGSPPRAIPALPHPAVSGLHANANPLNSAKQLDDRWFVVYRGITPGVYRSHLECQLNTAGVPNALHEAVTGRVAAHAKFAGARQRGHVAVASAPVYSEDFDVFA</sequence>
<gene>
    <name evidence="3" type="ORF">DFH07DRAFT_777720</name>
</gene>
<evidence type="ECO:0000313" key="3">
    <source>
        <dbReference type="EMBL" id="KAJ7742485.1"/>
    </source>
</evidence>
<accession>A0AAD7IGB7</accession>